<reference evidence="3 4" key="1">
    <citation type="submission" date="2019-02" db="EMBL/GenBank/DDBJ databases">
        <title>Deep-cultivation of Planctomycetes and their phenomic and genomic characterization uncovers novel biology.</title>
        <authorList>
            <person name="Wiegand S."/>
            <person name="Jogler M."/>
            <person name="Boedeker C."/>
            <person name="Pinto D."/>
            <person name="Vollmers J."/>
            <person name="Rivas-Marin E."/>
            <person name="Kohn T."/>
            <person name="Peeters S.H."/>
            <person name="Heuer A."/>
            <person name="Rast P."/>
            <person name="Oberbeckmann S."/>
            <person name="Bunk B."/>
            <person name="Jeske O."/>
            <person name="Meyerdierks A."/>
            <person name="Storesund J.E."/>
            <person name="Kallscheuer N."/>
            <person name="Luecker S."/>
            <person name="Lage O.M."/>
            <person name="Pohl T."/>
            <person name="Merkel B.J."/>
            <person name="Hornburger P."/>
            <person name="Mueller R.-W."/>
            <person name="Bruemmer F."/>
            <person name="Labrenz M."/>
            <person name="Spormann A.M."/>
            <person name="Op Den Camp H."/>
            <person name="Overmann J."/>
            <person name="Amann R."/>
            <person name="Jetten M.S.M."/>
            <person name="Mascher T."/>
            <person name="Medema M.H."/>
            <person name="Devos D.P."/>
            <person name="Kaster A.-K."/>
            <person name="Ovreas L."/>
            <person name="Rohde M."/>
            <person name="Galperin M.Y."/>
            <person name="Jogler C."/>
        </authorList>
    </citation>
    <scope>NUCLEOTIDE SEQUENCE [LARGE SCALE GENOMIC DNA]</scope>
    <source>
        <strain evidence="3 4">Poly51</strain>
    </source>
</reference>
<comment type="caution">
    <text evidence="3">The sequence shown here is derived from an EMBL/GenBank/DDBJ whole genome shotgun (WGS) entry which is preliminary data.</text>
</comment>
<feature type="domain" description="Pyrrolo-quinoline quinone repeat" evidence="2">
    <location>
        <begin position="225"/>
        <end position="376"/>
    </location>
</feature>
<proteinExistence type="predicted"/>
<dbReference type="PANTHER" id="PTHR34512:SF30">
    <property type="entry name" value="OUTER MEMBRANE PROTEIN ASSEMBLY FACTOR BAMB"/>
    <property type="match status" value="1"/>
</dbReference>
<keyword evidence="1" id="KW-0732">Signal</keyword>
<dbReference type="RefSeq" id="WP_146455712.1">
    <property type="nucleotide sequence ID" value="NZ_SJPW01000002.1"/>
</dbReference>
<dbReference type="Proteomes" id="UP000318288">
    <property type="component" value="Unassembled WGS sequence"/>
</dbReference>
<gene>
    <name evidence="3" type="primary">bamB_2</name>
    <name evidence="3" type="ORF">Poly51_14370</name>
</gene>
<dbReference type="SUPFAM" id="SSF50998">
    <property type="entry name" value="Quinoprotein alcohol dehydrogenase-like"/>
    <property type="match status" value="2"/>
</dbReference>
<accession>A0A5C6FB50</accession>
<dbReference type="EMBL" id="SJPW01000002">
    <property type="protein sequence ID" value="TWU58658.1"/>
    <property type="molecule type" value="Genomic_DNA"/>
</dbReference>
<organism evidence="3 4">
    <name type="scientific">Rubripirellula tenax</name>
    <dbReference type="NCBI Taxonomy" id="2528015"/>
    <lineage>
        <taxon>Bacteria</taxon>
        <taxon>Pseudomonadati</taxon>
        <taxon>Planctomycetota</taxon>
        <taxon>Planctomycetia</taxon>
        <taxon>Pirellulales</taxon>
        <taxon>Pirellulaceae</taxon>
        <taxon>Rubripirellula</taxon>
    </lineage>
</organism>
<evidence type="ECO:0000259" key="2">
    <source>
        <dbReference type="Pfam" id="PF13360"/>
    </source>
</evidence>
<dbReference type="SMART" id="SM00564">
    <property type="entry name" value="PQQ"/>
    <property type="match status" value="7"/>
</dbReference>
<dbReference type="AlphaFoldDB" id="A0A5C6FB50"/>
<protein>
    <submittedName>
        <fullName evidence="3">Outer membrane protein assembly factor BamB</fullName>
    </submittedName>
</protein>
<dbReference type="OrthoDB" id="256225at2"/>
<dbReference type="InterPro" id="IPR018391">
    <property type="entry name" value="PQQ_b-propeller_rpt"/>
</dbReference>
<feature type="signal peptide" evidence="1">
    <location>
        <begin position="1"/>
        <end position="26"/>
    </location>
</feature>
<dbReference type="Gene3D" id="2.130.10.10">
    <property type="entry name" value="YVTN repeat-like/Quinoprotein amine dehydrogenase"/>
    <property type="match status" value="2"/>
</dbReference>
<feature type="domain" description="Pyrrolo-quinoline quinone repeat" evidence="2">
    <location>
        <begin position="85"/>
        <end position="221"/>
    </location>
</feature>
<evidence type="ECO:0000313" key="3">
    <source>
        <dbReference type="EMBL" id="TWU58658.1"/>
    </source>
</evidence>
<keyword evidence="4" id="KW-1185">Reference proteome</keyword>
<sequence precursor="true">MPRRLFPVFLFGIPIMAAILAVSNWADDPGGSDDWPLPRGDAQSTGSTTMDVPSDLMVRWEFRADDAIETTPVVAGGRVFVADVMGKLYAIDQATGKGIWSNDYDTGFIAAAAVQEGTLVIGDVEGNLYAVDAATGQPKWKQSTEGEINGSAAFFGDQVLVTSQDGNLYCFRLADGTRVWTYPTDDQIRCSPTVAGDRTFLGGCDGRLHVVDLNTGKAIGEPLPLDGPTGSTAAVRGEKAFVPIMDGAVFAFDWKTSQQLWRYEDEEAAQEYRSSAAVSDEWVIVSSQRKQVDAISIATGKRVWRHTLRRRADASPVIAGSDVFIAATDGRLVRLSLADGTDEKWSYEIRGSFLAAPAIANHQLFIADEDGVVRCFAGNGN</sequence>
<evidence type="ECO:0000313" key="4">
    <source>
        <dbReference type="Proteomes" id="UP000318288"/>
    </source>
</evidence>
<dbReference type="Pfam" id="PF13360">
    <property type="entry name" value="PQQ_2"/>
    <property type="match status" value="2"/>
</dbReference>
<feature type="chain" id="PRO_5022918868" evidence="1">
    <location>
        <begin position="27"/>
        <end position="381"/>
    </location>
</feature>
<dbReference type="InterPro" id="IPR002372">
    <property type="entry name" value="PQQ_rpt_dom"/>
</dbReference>
<name>A0A5C6FB50_9BACT</name>
<dbReference type="InterPro" id="IPR015943">
    <property type="entry name" value="WD40/YVTN_repeat-like_dom_sf"/>
</dbReference>
<evidence type="ECO:0000256" key="1">
    <source>
        <dbReference type="SAM" id="SignalP"/>
    </source>
</evidence>
<dbReference type="InterPro" id="IPR011047">
    <property type="entry name" value="Quinoprotein_ADH-like_sf"/>
</dbReference>
<dbReference type="PANTHER" id="PTHR34512">
    <property type="entry name" value="CELL SURFACE PROTEIN"/>
    <property type="match status" value="1"/>
</dbReference>